<dbReference type="GeneID" id="40320512"/>
<reference evidence="3 4" key="1">
    <citation type="journal article" date="2018" name="BMC Genomics">
        <title>Genomic comparison of Trypanosoma conorhini and Trypanosoma rangeli to Trypanosoma cruzi strains of high and low virulence.</title>
        <authorList>
            <person name="Bradwell K.R."/>
            <person name="Koparde V.N."/>
            <person name="Matveyev A.V."/>
            <person name="Serrano M.G."/>
            <person name="Alves J.M."/>
            <person name="Parikh H."/>
            <person name="Huang B."/>
            <person name="Lee V."/>
            <person name="Espinosa-Alvarez O."/>
            <person name="Ortiz P.A."/>
            <person name="Costa-Martins A.G."/>
            <person name="Teixeira M.M."/>
            <person name="Buck G.A."/>
        </authorList>
    </citation>
    <scope>NUCLEOTIDE SEQUENCE [LARGE SCALE GENOMIC DNA]</scope>
    <source>
        <strain evidence="3 4">025E</strain>
    </source>
</reference>
<evidence type="ECO:0000313" key="4">
    <source>
        <dbReference type="Proteomes" id="UP000284403"/>
    </source>
</evidence>
<keyword evidence="2" id="KW-0812">Transmembrane</keyword>
<name>A0A422NWS2_9TRYP</name>
<evidence type="ECO:0000256" key="1">
    <source>
        <dbReference type="SAM" id="MobiDB-lite"/>
    </source>
</evidence>
<keyword evidence="4" id="KW-1185">Reference proteome</keyword>
<feature type="transmembrane region" description="Helical" evidence="2">
    <location>
        <begin position="907"/>
        <end position="926"/>
    </location>
</feature>
<sequence length="1008" mass="110024">MRATSSHPPEGVERELHFAPLDRNGGGAARLRDPQLPTGGAALVSELPRPLVASDGAAVKAGRGAGRSGAEETETSKEEKRPPLLRGVCEPSFPTTLEGARGEAGSLRSSAAKPAAGGGSTARAPSYGQSASQMSVGERSAPVVSPLHARPRPIQAMPTPKHWSVFYPDGIDNQPPLLLHYLVLGGWRTVAGGWDYFSHRRLQDGEVIGHQVRWLHNAQPRDRFVFVVSPVEPKSADGSVGRWQKFRDHIYGPPPAFAYNKGKLFKQPPFGAAGTALANARGSASLSRLLLQDEDAASPTLEPLARNAGDVVVTPPCSPHGRSERQEPKQADTTHCSGEGGAAKTVGVEVIEVRHEDVTATDYGPRLSSSRFAIEAKAVYAYYFASVQEAFAHYDCLEELRRMEEQIRRGVTNRMPLHHKGGSHYRPSQGGAFVAFENVCGGDSFLAQATMGATPPTPHGSAVGLGLGKETPPPARGEATTESFPTTTMDESCITADDQTERQTPWNEAQLLYPSSPESLRLSGNAQQLERHPRYSRLDRHSLTGNAATMRGNGSFADVRHPRHRDGLTLSAAHPTAARSRASVGEPVIRPRLLPTLTTAHFDTIVTVYSEDPNFNAVLREVLMPEPGTHPYTVSLKEQRRMLSMYETGMPAWTIFLASTGLPYRRVFRLIFVGLVNIWPLISLFVGLYDLYKHLPQMKTFLSTTMAPLLGWVDEHFTFRVSMLVTYIISVGVTVAASFTSFLSQFYILEVILYPLRILAGFLQTPFALLFELLWSIVFIIGSFVRLLFVTLKMVFVGPFLLVAHVASWEFGSAPVIPVAVEGTSLTLKWWRAWQEFWVTVASPVKNLAKAWYDSVVHVAVSAARREASIRRWYTPKLSYALAFVAKVREVCVVNIAIWWQLCGPGWGMWLLHTVLFAYALCLLLMPGNGDAFPSYAIFAAPPTPLHGDAAALTTPAPAFTEAAEGGAGDAALPMEGPLPLGDIDGNGFDALYFAWETLIAVWVQLPW</sequence>
<evidence type="ECO:0008006" key="5">
    <source>
        <dbReference type="Google" id="ProtNLM"/>
    </source>
</evidence>
<dbReference type="EMBL" id="MKKU01000498">
    <property type="protein sequence ID" value="RNF09886.1"/>
    <property type="molecule type" value="Genomic_DNA"/>
</dbReference>
<dbReference type="PANTHER" id="PTHR34553">
    <property type="entry name" value="OS05G0597400 PROTEIN"/>
    <property type="match status" value="1"/>
</dbReference>
<dbReference type="Proteomes" id="UP000284403">
    <property type="component" value="Unassembled WGS sequence"/>
</dbReference>
<organism evidence="3 4">
    <name type="scientific">Trypanosoma conorhini</name>
    <dbReference type="NCBI Taxonomy" id="83891"/>
    <lineage>
        <taxon>Eukaryota</taxon>
        <taxon>Discoba</taxon>
        <taxon>Euglenozoa</taxon>
        <taxon>Kinetoplastea</taxon>
        <taxon>Metakinetoplastina</taxon>
        <taxon>Trypanosomatida</taxon>
        <taxon>Trypanosomatidae</taxon>
        <taxon>Trypanosoma</taxon>
    </lineage>
</organism>
<dbReference type="RefSeq" id="XP_029226114.1">
    <property type="nucleotide sequence ID" value="XM_029373769.1"/>
</dbReference>
<dbReference type="PANTHER" id="PTHR34553:SF4">
    <property type="entry name" value="G1_S-SPECIFIC CYCLIN-E PROTEIN"/>
    <property type="match status" value="1"/>
</dbReference>
<dbReference type="AlphaFoldDB" id="A0A422NWS2"/>
<feature type="region of interest" description="Disordered" evidence="1">
    <location>
        <begin position="451"/>
        <end position="483"/>
    </location>
</feature>
<proteinExistence type="predicted"/>
<feature type="region of interest" description="Disordered" evidence="1">
    <location>
        <begin position="1"/>
        <end position="41"/>
    </location>
</feature>
<accession>A0A422NWS2</accession>
<feature type="transmembrane region" description="Helical" evidence="2">
    <location>
        <begin position="768"/>
        <end position="789"/>
    </location>
</feature>
<dbReference type="OrthoDB" id="1915931at2759"/>
<feature type="compositionally biased region" description="Basic and acidic residues" evidence="1">
    <location>
        <begin position="321"/>
        <end position="332"/>
    </location>
</feature>
<keyword evidence="2" id="KW-0472">Membrane</keyword>
<feature type="transmembrane region" description="Helical" evidence="2">
    <location>
        <begin position="670"/>
        <end position="692"/>
    </location>
</feature>
<gene>
    <name evidence="3" type="ORF">Tco025E_06901</name>
</gene>
<comment type="caution">
    <text evidence="3">The sequence shown here is derived from an EMBL/GenBank/DDBJ whole genome shotgun (WGS) entry which is preliminary data.</text>
</comment>
<feature type="region of interest" description="Disordered" evidence="1">
    <location>
        <begin position="310"/>
        <end position="339"/>
    </location>
</feature>
<evidence type="ECO:0000256" key="2">
    <source>
        <dbReference type="SAM" id="Phobius"/>
    </source>
</evidence>
<feature type="region of interest" description="Disordered" evidence="1">
    <location>
        <begin position="54"/>
        <end position="139"/>
    </location>
</feature>
<keyword evidence="2" id="KW-1133">Transmembrane helix</keyword>
<evidence type="ECO:0000313" key="3">
    <source>
        <dbReference type="EMBL" id="RNF09886.1"/>
    </source>
</evidence>
<feature type="transmembrane region" description="Helical" evidence="2">
    <location>
        <begin position="724"/>
        <end position="748"/>
    </location>
</feature>
<protein>
    <recommendedName>
        <fullName evidence="5">Transmembrane protein</fullName>
    </recommendedName>
</protein>